<feature type="domain" description="Peptidase M16 C-terminal" evidence="1">
    <location>
        <begin position="158"/>
        <end position="256"/>
    </location>
</feature>
<dbReference type="OrthoDB" id="9811314at2"/>
<proteinExistence type="predicted"/>
<dbReference type="SUPFAM" id="SSF63411">
    <property type="entry name" value="LuxS/MPP-like metallohydrolase"/>
    <property type="match status" value="2"/>
</dbReference>
<dbReference type="AlphaFoldDB" id="A0A5C4QWY4"/>
<comment type="caution">
    <text evidence="2">The sequence shown here is derived from an EMBL/GenBank/DDBJ whole genome shotgun (WGS) entry which is preliminary data.</text>
</comment>
<dbReference type="InterPro" id="IPR011249">
    <property type="entry name" value="Metalloenz_LuxS/M16"/>
</dbReference>
<dbReference type="GO" id="GO:0046872">
    <property type="term" value="F:metal ion binding"/>
    <property type="evidence" value="ECO:0007669"/>
    <property type="project" value="InterPro"/>
</dbReference>
<accession>A0A5C4QWY4</accession>
<sequence length="394" mass="41639">MSRSTVLETVVGGLTVVAVQVPHFRSCVGVLSVPVGYGADPAGQEGTAHLTEHICVATAASRERVQMAARTEVSATRYSARATPGSSAALIAALTSTLGARPYPAELHETERRAVLTENARVRDQPQLQIAPAVAARVAPTLDLGLRDTTTETSIGAVTPSDIVDFRQRWYRPEGSVLCLVSPNDPDKLIAEVEAELAAVPPPTDPERAPGSRAPAEPFDVPGWSDCFIWAATTPAVTTPADLLARQLATELLTGRAGLLDEESSAVGTRSTGFATLPGRHADLLVTAWPSGPHCESLADGLRDRLPDVLSNGGGAAAVGRARARLRTRIAFEQQSPGGLASMLVRYALGQGAWPDIREIDAAADDRVVELAVRMLREASFWRIADSRLGEVAV</sequence>
<protein>
    <submittedName>
        <fullName evidence="2">Insulinase family protein</fullName>
    </submittedName>
</protein>
<name>A0A5C4QWY4_9ACTN</name>
<dbReference type="RefSeq" id="WP_139583507.1">
    <property type="nucleotide sequence ID" value="NZ_VDFY01000106.1"/>
</dbReference>
<dbReference type="InterPro" id="IPR007863">
    <property type="entry name" value="Peptidase_M16_C"/>
</dbReference>
<evidence type="ECO:0000313" key="2">
    <source>
        <dbReference type="EMBL" id="TNH30585.1"/>
    </source>
</evidence>
<dbReference type="Proteomes" id="UP000306145">
    <property type="component" value="Unassembled WGS sequence"/>
</dbReference>
<reference evidence="2 3" key="1">
    <citation type="submission" date="2019-06" db="EMBL/GenBank/DDBJ databases">
        <title>Micromonospora ordensis sp. nov., isolated from deep marine sediment.</title>
        <authorList>
            <person name="Veyisoglu A."/>
            <person name="Carro L."/>
            <person name="Klenk H.-P."/>
            <person name="Sahin N."/>
        </authorList>
    </citation>
    <scope>NUCLEOTIDE SEQUENCE [LARGE SCALE GENOMIC DNA]</scope>
    <source>
        <strain evidence="2 3">S2509</strain>
    </source>
</reference>
<dbReference type="EMBL" id="VDFY01000106">
    <property type="protein sequence ID" value="TNH30585.1"/>
    <property type="molecule type" value="Genomic_DNA"/>
</dbReference>
<evidence type="ECO:0000313" key="3">
    <source>
        <dbReference type="Proteomes" id="UP000306145"/>
    </source>
</evidence>
<evidence type="ECO:0000259" key="1">
    <source>
        <dbReference type="Pfam" id="PF05193"/>
    </source>
</evidence>
<dbReference type="Pfam" id="PF05193">
    <property type="entry name" value="Peptidase_M16_C"/>
    <property type="match status" value="1"/>
</dbReference>
<organism evidence="2 3">
    <name type="scientific">Micromonospora orduensis</name>
    <dbReference type="NCBI Taxonomy" id="1420891"/>
    <lineage>
        <taxon>Bacteria</taxon>
        <taxon>Bacillati</taxon>
        <taxon>Actinomycetota</taxon>
        <taxon>Actinomycetes</taxon>
        <taxon>Micromonosporales</taxon>
        <taxon>Micromonosporaceae</taxon>
        <taxon>Micromonospora</taxon>
    </lineage>
</organism>
<gene>
    <name evidence="2" type="ORF">FHG89_06855</name>
</gene>
<dbReference type="Gene3D" id="3.30.830.10">
    <property type="entry name" value="Metalloenzyme, LuxS/M16 peptidase-like"/>
    <property type="match status" value="2"/>
</dbReference>
<keyword evidence="3" id="KW-1185">Reference proteome</keyword>